<dbReference type="RefSeq" id="WP_386811393.1">
    <property type="nucleotide sequence ID" value="NZ_JBHTIH010000002.1"/>
</dbReference>
<accession>A0ABW2YJA4</accession>
<reference evidence="3" key="1">
    <citation type="journal article" date="2019" name="Int. J. Syst. Evol. Microbiol.">
        <title>The Global Catalogue of Microorganisms (GCM) 10K type strain sequencing project: providing services to taxonomists for standard genome sequencing and annotation.</title>
        <authorList>
            <consortium name="The Broad Institute Genomics Platform"/>
            <consortium name="The Broad Institute Genome Sequencing Center for Infectious Disease"/>
            <person name="Wu L."/>
            <person name="Ma J."/>
        </authorList>
    </citation>
    <scope>NUCLEOTIDE SEQUENCE [LARGE SCALE GENOMIC DNA]</scope>
    <source>
        <strain evidence="3">CCUG 55491</strain>
    </source>
</reference>
<dbReference type="Proteomes" id="UP001597090">
    <property type="component" value="Unassembled WGS sequence"/>
</dbReference>
<dbReference type="InterPro" id="IPR032710">
    <property type="entry name" value="NTF2-like_dom_sf"/>
</dbReference>
<comment type="caution">
    <text evidence="2">The sequence shown here is derived from an EMBL/GenBank/DDBJ whole genome shotgun (WGS) entry which is preliminary data.</text>
</comment>
<dbReference type="SUPFAM" id="SSF54427">
    <property type="entry name" value="NTF2-like"/>
    <property type="match status" value="1"/>
</dbReference>
<sequence length="187" mass="20384">MQTRKHIKIAASLLTLVLAACSRPAPYAPAAPAAAAAPAADAVEGQEQANLANFDDLDYNVFSGQKWDDFPKSHAADIVVHWPDGRTTTGLETHIADLKQMFVYAPDTRIKQHPIKIAQGSYTAVAGVMEGTFSAPMPTPDGKTIAPTNKAFKLDMVTIGRWENGVMQEEWLFWDNQAFMKQIGLGQ</sequence>
<name>A0ABW2YJA4_9GAMM</name>
<evidence type="ECO:0000256" key="1">
    <source>
        <dbReference type="SAM" id="SignalP"/>
    </source>
</evidence>
<dbReference type="PANTHER" id="PTHR38436">
    <property type="entry name" value="POLYKETIDE CYCLASE SNOAL-LIKE DOMAIN"/>
    <property type="match status" value="1"/>
</dbReference>
<evidence type="ECO:0000313" key="2">
    <source>
        <dbReference type="EMBL" id="MFD0738473.1"/>
    </source>
</evidence>
<dbReference type="EMBL" id="JBHTIH010000002">
    <property type="protein sequence ID" value="MFD0738473.1"/>
    <property type="molecule type" value="Genomic_DNA"/>
</dbReference>
<organism evidence="2 3">
    <name type="scientific">Lysobacter koreensis</name>
    <dbReference type="NCBI Taxonomy" id="266122"/>
    <lineage>
        <taxon>Bacteria</taxon>
        <taxon>Pseudomonadati</taxon>
        <taxon>Pseudomonadota</taxon>
        <taxon>Gammaproteobacteria</taxon>
        <taxon>Lysobacterales</taxon>
        <taxon>Lysobacteraceae</taxon>
        <taxon>Lysobacter</taxon>
    </lineage>
</organism>
<gene>
    <name evidence="2" type="ORF">ACFQZQ_04120</name>
</gene>
<evidence type="ECO:0000313" key="3">
    <source>
        <dbReference type="Proteomes" id="UP001597090"/>
    </source>
</evidence>
<dbReference type="Gene3D" id="3.10.450.50">
    <property type="match status" value="1"/>
</dbReference>
<dbReference type="PANTHER" id="PTHR38436:SF1">
    <property type="entry name" value="ESTER CYCLASE"/>
    <property type="match status" value="1"/>
</dbReference>
<keyword evidence="3" id="KW-1185">Reference proteome</keyword>
<feature type="signal peptide" evidence="1">
    <location>
        <begin position="1"/>
        <end position="30"/>
    </location>
</feature>
<dbReference type="InterPro" id="IPR009959">
    <property type="entry name" value="Cyclase_SnoaL-like"/>
</dbReference>
<protein>
    <submittedName>
        <fullName evidence="2">Ester cyclase</fullName>
    </submittedName>
</protein>
<feature type="chain" id="PRO_5047029849" evidence="1">
    <location>
        <begin position="31"/>
        <end position="187"/>
    </location>
</feature>
<proteinExistence type="predicted"/>
<keyword evidence="1" id="KW-0732">Signal</keyword>
<dbReference type="Pfam" id="PF07366">
    <property type="entry name" value="SnoaL"/>
    <property type="match status" value="1"/>
</dbReference>
<dbReference type="PROSITE" id="PS51257">
    <property type="entry name" value="PROKAR_LIPOPROTEIN"/>
    <property type="match status" value="1"/>
</dbReference>